<dbReference type="PANTHER" id="PTHR13767">
    <property type="entry name" value="TRNA-PSEUDOURIDINE SYNTHASE"/>
    <property type="match status" value="1"/>
</dbReference>
<dbReference type="SUPFAM" id="SSF88697">
    <property type="entry name" value="PUA domain-like"/>
    <property type="match status" value="1"/>
</dbReference>
<dbReference type="SUPFAM" id="SSF55120">
    <property type="entry name" value="Pseudouridine synthase"/>
    <property type="match status" value="1"/>
</dbReference>
<dbReference type="PANTHER" id="PTHR13767:SF2">
    <property type="entry name" value="PSEUDOURIDYLATE SYNTHASE TRUB1"/>
    <property type="match status" value="1"/>
</dbReference>
<evidence type="ECO:0000256" key="5">
    <source>
        <dbReference type="HAMAP-Rule" id="MF_01080"/>
    </source>
</evidence>
<dbReference type="InterPro" id="IPR020103">
    <property type="entry name" value="PsdUridine_synth_cat_dom_sf"/>
</dbReference>
<dbReference type="CDD" id="cd21152">
    <property type="entry name" value="PUA_TruB_bacterial"/>
    <property type="match status" value="1"/>
</dbReference>
<dbReference type="Gene3D" id="3.30.2350.10">
    <property type="entry name" value="Pseudouridine synthase"/>
    <property type="match status" value="1"/>
</dbReference>
<comment type="catalytic activity">
    <reaction evidence="1 5">
        <text>uridine(55) in tRNA = pseudouridine(55) in tRNA</text>
        <dbReference type="Rhea" id="RHEA:42532"/>
        <dbReference type="Rhea" id="RHEA-COMP:10101"/>
        <dbReference type="Rhea" id="RHEA-COMP:10102"/>
        <dbReference type="ChEBI" id="CHEBI:65314"/>
        <dbReference type="ChEBI" id="CHEBI:65315"/>
        <dbReference type="EC" id="5.4.99.25"/>
    </reaction>
</comment>
<organism evidence="9 10">
    <name type="scientific">Wohlfahrtiimonas larvae</name>
    <dbReference type="NCBI Taxonomy" id="1157986"/>
    <lineage>
        <taxon>Bacteria</taxon>
        <taxon>Pseudomonadati</taxon>
        <taxon>Pseudomonadota</taxon>
        <taxon>Gammaproteobacteria</taxon>
        <taxon>Cardiobacteriales</taxon>
        <taxon>Ignatzschineriaceae</taxon>
        <taxon>Wohlfahrtiimonas</taxon>
    </lineage>
</organism>
<feature type="domain" description="tRNA pseudouridylate synthase B C-terminal" evidence="8">
    <location>
        <begin position="183"/>
        <end position="240"/>
    </location>
</feature>
<evidence type="ECO:0000313" key="9">
    <source>
        <dbReference type="EMBL" id="GAA5102499.1"/>
    </source>
</evidence>
<dbReference type="HAMAP" id="MF_01080">
    <property type="entry name" value="TruB_bact"/>
    <property type="match status" value="1"/>
</dbReference>
<evidence type="ECO:0000259" key="8">
    <source>
        <dbReference type="Pfam" id="PF16198"/>
    </source>
</evidence>
<dbReference type="EC" id="5.4.99.25" evidence="5"/>
<accession>A0ABP9MUX4</accession>
<dbReference type="Gene3D" id="2.30.130.10">
    <property type="entry name" value="PUA domain"/>
    <property type="match status" value="1"/>
</dbReference>
<dbReference type="InterPro" id="IPR014780">
    <property type="entry name" value="tRNA_psdUridine_synth_TruB"/>
</dbReference>
<feature type="domain" description="Pseudouridine synthase II N-terminal" evidence="6">
    <location>
        <begin position="34"/>
        <end position="182"/>
    </location>
</feature>
<dbReference type="InterPro" id="IPR002501">
    <property type="entry name" value="PsdUridine_synth_N"/>
</dbReference>
<dbReference type="CDD" id="cd02573">
    <property type="entry name" value="PseudoU_synth_EcTruB"/>
    <property type="match status" value="1"/>
</dbReference>
<dbReference type="RefSeq" id="WP_077926541.1">
    <property type="nucleotide sequence ID" value="NZ_BAABKE010000007.1"/>
</dbReference>
<dbReference type="Pfam" id="PF01509">
    <property type="entry name" value="TruB_N"/>
    <property type="match status" value="1"/>
</dbReference>
<dbReference type="InterPro" id="IPR032819">
    <property type="entry name" value="TruB_C"/>
</dbReference>
<dbReference type="EMBL" id="BAABKE010000007">
    <property type="protein sequence ID" value="GAA5102499.1"/>
    <property type="molecule type" value="Genomic_DNA"/>
</dbReference>
<proteinExistence type="inferred from homology"/>
<keyword evidence="10" id="KW-1185">Reference proteome</keyword>
<evidence type="ECO:0000256" key="1">
    <source>
        <dbReference type="ARBA" id="ARBA00000385"/>
    </source>
</evidence>
<reference evidence="10" key="1">
    <citation type="journal article" date="2019" name="Int. J. Syst. Evol. Microbiol.">
        <title>The Global Catalogue of Microorganisms (GCM) 10K type strain sequencing project: providing services to taxonomists for standard genome sequencing and annotation.</title>
        <authorList>
            <consortium name="The Broad Institute Genomics Platform"/>
            <consortium name="The Broad Institute Genome Sequencing Center for Infectious Disease"/>
            <person name="Wu L."/>
            <person name="Ma J."/>
        </authorList>
    </citation>
    <scope>NUCLEOTIDE SEQUENCE [LARGE SCALE GENOMIC DNA]</scope>
    <source>
        <strain evidence="10">JCM 18424</strain>
    </source>
</reference>
<evidence type="ECO:0000313" key="10">
    <source>
        <dbReference type="Proteomes" id="UP001500631"/>
    </source>
</evidence>
<feature type="active site" description="Nucleophile" evidence="5">
    <location>
        <position position="49"/>
    </location>
</feature>
<evidence type="ECO:0000259" key="7">
    <source>
        <dbReference type="Pfam" id="PF09157"/>
    </source>
</evidence>
<evidence type="ECO:0000256" key="4">
    <source>
        <dbReference type="ARBA" id="ARBA00023235"/>
    </source>
</evidence>
<evidence type="ECO:0000259" key="6">
    <source>
        <dbReference type="Pfam" id="PF01509"/>
    </source>
</evidence>
<comment type="caution">
    <text evidence="9">The sequence shown here is derived from an EMBL/GenBank/DDBJ whole genome shotgun (WGS) entry which is preliminary data.</text>
</comment>
<dbReference type="InterPro" id="IPR015240">
    <property type="entry name" value="tRNA_sdUridine_synth_fam1_C"/>
</dbReference>
<dbReference type="Pfam" id="PF16198">
    <property type="entry name" value="TruB_C_2"/>
    <property type="match status" value="1"/>
</dbReference>
<name>A0ABP9MUX4_9GAMM</name>
<sequence>MSKQAKIKRRPLDGVLLLDKPKGISSNDILQKVKWLYKAEKAGHAGTLDPMATGLLPICFGEASKFNHQLLNNRKTYEFTCLLGAATNTGDAEGSIIEEKNIPPLSTELLKHALDKFVGDIQQVPPMVSALHHEGKRLYELAREGIEVERPARDITIYQLNLISFDDVSFTAEVTCSKGTYVRVLAEDIAKLIGTVGHLTMLRRTEVAPYFKPNLVTMAMLEKALIDNNADELLLAVDSAIADYPILIMNEEETWRLKNGQKIALPHTLDEQFYRLYAFDQSFLGLGERHLPHVIKASRLIQIKST</sequence>
<gene>
    <name evidence="5 9" type="primary">truB</name>
    <name evidence="9" type="ORF">GCM10023338_19850</name>
</gene>
<comment type="similarity">
    <text evidence="2 5">Belongs to the pseudouridine synthase TruB family. Type 1 subfamily.</text>
</comment>
<dbReference type="InterPro" id="IPR036974">
    <property type="entry name" value="PUA_sf"/>
</dbReference>
<evidence type="ECO:0000256" key="2">
    <source>
        <dbReference type="ARBA" id="ARBA00005642"/>
    </source>
</evidence>
<dbReference type="NCBIfam" id="TIGR00431">
    <property type="entry name" value="TruB"/>
    <property type="match status" value="1"/>
</dbReference>
<dbReference type="InterPro" id="IPR015947">
    <property type="entry name" value="PUA-like_sf"/>
</dbReference>
<feature type="domain" description="tRNA pseudouridine synthase II TruB subfamily 1 C-terminal" evidence="7">
    <location>
        <begin position="245"/>
        <end position="301"/>
    </location>
</feature>
<dbReference type="Pfam" id="PF09157">
    <property type="entry name" value="TruB-C_2"/>
    <property type="match status" value="1"/>
</dbReference>
<keyword evidence="3 5" id="KW-0819">tRNA processing</keyword>
<evidence type="ECO:0000256" key="3">
    <source>
        <dbReference type="ARBA" id="ARBA00022694"/>
    </source>
</evidence>
<comment type="function">
    <text evidence="5">Responsible for synthesis of pseudouridine from uracil-55 in the psi GC loop of transfer RNAs.</text>
</comment>
<protein>
    <recommendedName>
        <fullName evidence="5">tRNA pseudouridine synthase B</fullName>
        <ecNumber evidence="5">5.4.99.25</ecNumber>
    </recommendedName>
    <alternativeName>
        <fullName evidence="5">tRNA pseudouridine(55) synthase</fullName>
        <shortName evidence="5">Psi55 synthase</shortName>
    </alternativeName>
    <alternativeName>
        <fullName evidence="5">tRNA pseudouridylate synthase</fullName>
    </alternativeName>
    <alternativeName>
        <fullName evidence="5">tRNA-uridine isomerase</fullName>
    </alternativeName>
</protein>
<dbReference type="Proteomes" id="UP001500631">
    <property type="component" value="Unassembled WGS sequence"/>
</dbReference>
<keyword evidence="4 5" id="KW-0413">Isomerase</keyword>